<keyword evidence="1" id="KW-0812">Transmembrane</keyword>
<name>A0ABW0DI98_9ACTN</name>
<keyword evidence="3" id="KW-1185">Reference proteome</keyword>
<accession>A0ABW0DI98</accession>
<comment type="caution">
    <text evidence="2">The sequence shown here is derived from an EMBL/GenBank/DDBJ whole genome shotgun (WGS) entry which is preliminary data.</text>
</comment>
<dbReference type="EMBL" id="JBHSKN010000001">
    <property type="protein sequence ID" value="MFC5238501.1"/>
    <property type="molecule type" value="Genomic_DNA"/>
</dbReference>
<feature type="transmembrane region" description="Helical" evidence="1">
    <location>
        <begin position="80"/>
        <end position="101"/>
    </location>
</feature>
<gene>
    <name evidence="2" type="ORF">ACFPWV_00970</name>
</gene>
<proteinExistence type="predicted"/>
<feature type="transmembrane region" description="Helical" evidence="1">
    <location>
        <begin position="20"/>
        <end position="43"/>
    </location>
</feature>
<evidence type="ECO:0000313" key="3">
    <source>
        <dbReference type="Proteomes" id="UP001596035"/>
    </source>
</evidence>
<evidence type="ECO:0000313" key="2">
    <source>
        <dbReference type="EMBL" id="MFC5238501.1"/>
    </source>
</evidence>
<reference evidence="3" key="1">
    <citation type="journal article" date="2019" name="Int. J. Syst. Evol. Microbiol.">
        <title>The Global Catalogue of Microorganisms (GCM) 10K type strain sequencing project: providing services to taxonomists for standard genome sequencing and annotation.</title>
        <authorList>
            <consortium name="The Broad Institute Genomics Platform"/>
            <consortium name="The Broad Institute Genome Sequencing Center for Infectious Disease"/>
            <person name="Wu L."/>
            <person name="Ma J."/>
        </authorList>
    </citation>
    <scope>NUCLEOTIDE SEQUENCE [LARGE SCALE GENOMIC DNA]</scope>
    <source>
        <strain evidence="3">CGMCC 4.7131</strain>
    </source>
</reference>
<keyword evidence="1" id="KW-1133">Transmembrane helix</keyword>
<dbReference type="Proteomes" id="UP001596035">
    <property type="component" value="Unassembled WGS sequence"/>
</dbReference>
<feature type="transmembrane region" description="Helical" evidence="1">
    <location>
        <begin position="55"/>
        <end position="74"/>
    </location>
</feature>
<keyword evidence="1" id="KW-0472">Membrane</keyword>
<sequence length="102" mass="10644">MSVVRVWKGVRRADRSVAPFVVAGNVLVGGVLLWLAIGGIGNPATREEENAAQDLALRIFGCWLLGGVALFAVLGMVRSLLGHLAALLLTPLVVTVALMALA</sequence>
<evidence type="ECO:0000256" key="1">
    <source>
        <dbReference type="SAM" id="Phobius"/>
    </source>
</evidence>
<organism evidence="2 3">
    <name type="scientific">Streptomyces atrovirens</name>
    <dbReference type="NCBI Taxonomy" id="285556"/>
    <lineage>
        <taxon>Bacteria</taxon>
        <taxon>Bacillati</taxon>
        <taxon>Actinomycetota</taxon>
        <taxon>Actinomycetes</taxon>
        <taxon>Kitasatosporales</taxon>
        <taxon>Streptomycetaceae</taxon>
        <taxon>Streptomyces</taxon>
    </lineage>
</organism>
<dbReference type="RefSeq" id="WP_344560563.1">
    <property type="nucleotide sequence ID" value="NZ_BAAATG010000018.1"/>
</dbReference>
<protein>
    <submittedName>
        <fullName evidence="2">Uncharacterized protein</fullName>
    </submittedName>
</protein>